<evidence type="ECO:0000313" key="4">
    <source>
        <dbReference type="EMBL" id="OQA54672.1"/>
    </source>
</evidence>
<comment type="similarity">
    <text evidence="1">Belongs to the V-ATPase V0D/AC39 subunit family.</text>
</comment>
<dbReference type="InterPro" id="IPR035067">
    <property type="entry name" value="V-type_ATPase_csu/dsu"/>
</dbReference>
<evidence type="ECO:0000256" key="2">
    <source>
        <dbReference type="ARBA" id="ARBA00022448"/>
    </source>
</evidence>
<proteinExistence type="inferred from homology"/>
<dbReference type="Pfam" id="PF01992">
    <property type="entry name" value="vATP-synt_AC39"/>
    <property type="match status" value="1"/>
</dbReference>
<evidence type="ECO:0000256" key="1">
    <source>
        <dbReference type="ARBA" id="ARBA00006709"/>
    </source>
</evidence>
<reference evidence="4" key="1">
    <citation type="submission" date="2017-02" db="EMBL/GenBank/DDBJ databases">
        <title>Delving into the versatile metabolic prowess of the omnipresent phylum Bacteroidetes.</title>
        <authorList>
            <person name="Nobu M.K."/>
            <person name="Mei R."/>
            <person name="Narihiro T."/>
            <person name="Kuroda K."/>
            <person name="Liu W.-T."/>
        </authorList>
    </citation>
    <scope>NUCLEOTIDE SEQUENCE</scope>
    <source>
        <strain evidence="4">ADurb.Bin276</strain>
    </source>
</reference>
<dbReference type="InterPro" id="IPR044911">
    <property type="entry name" value="V-type_ATPase_csu/dsu_dom_3"/>
</dbReference>
<dbReference type="PANTHER" id="PTHR38682">
    <property type="entry name" value="V-TYPE ATP SYNTHASE SUBUNIT C"/>
    <property type="match status" value="1"/>
</dbReference>
<dbReference type="Gene3D" id="1.10.132.50">
    <property type="entry name" value="ATP synthase (C/AC39) subunit, domain 3"/>
    <property type="match status" value="1"/>
</dbReference>
<dbReference type="PANTHER" id="PTHR38682:SF1">
    <property type="entry name" value="V-TYPE ATP SYNTHASE SUBUNIT C"/>
    <property type="match status" value="1"/>
</dbReference>
<evidence type="ECO:0000256" key="3">
    <source>
        <dbReference type="ARBA" id="ARBA00023065"/>
    </source>
</evidence>
<dbReference type="InterPro" id="IPR050873">
    <property type="entry name" value="V-ATPase_V0D/AC39_subunit"/>
</dbReference>
<name>A0A1V5SL36_9BACT</name>
<dbReference type="Proteomes" id="UP000485569">
    <property type="component" value="Unassembled WGS sequence"/>
</dbReference>
<sequence length="344" mass="40601">MTTLQKKNCPVNATAYTYIIGRIRALERGLLNNRLLENALKAEDLEQSIRILSELPYVNEVIQNAAKNPNALDRALTEHFWDTLNEILKDQAIAPIGILFQMIYDFNDLKLIIKRHLAKSPNDTEYPASFEWKRALRFVTGERNEYLDDVYRKAIDDTLAGYENVHNVQVIENSIDRAFLMEVKSLADNCESRVIKNWLIAYFMFAYLRSALRAKFQQTKIDLFRSIYWENPYIRFEDLAEIVTGADEKVVETIIHLGFRELLPHDVEYKNDPRFLSEMEKNMDNYLMKFLRPYRIQAFGPEPVFGFLYAKYTDVRNLRIILHGKYFQISENEIKSKLRECYYE</sequence>
<comment type="caution">
    <text evidence="4">The sequence shown here is derived from an EMBL/GenBank/DDBJ whole genome shotgun (WGS) entry which is preliminary data.</text>
</comment>
<dbReference type="InterPro" id="IPR036079">
    <property type="entry name" value="ATPase_csu/dsu_sf"/>
</dbReference>
<keyword evidence="2" id="KW-0813">Transport</keyword>
<organism evidence="4">
    <name type="scientific">Candidatus Atribacter allofermentans</name>
    <dbReference type="NCBI Taxonomy" id="1852833"/>
    <lineage>
        <taxon>Bacteria</taxon>
        <taxon>Pseudomonadati</taxon>
        <taxon>Atribacterota</taxon>
        <taxon>Atribacteria</taxon>
        <taxon>Atribacterales</taxon>
        <taxon>Atribacteraceae</taxon>
        <taxon>Atribacter</taxon>
    </lineage>
</organism>
<keyword evidence="3" id="KW-0406">Ion transport</keyword>
<dbReference type="GO" id="GO:0046961">
    <property type="term" value="F:proton-transporting ATPase activity, rotational mechanism"/>
    <property type="evidence" value="ECO:0007669"/>
    <property type="project" value="InterPro"/>
</dbReference>
<dbReference type="AlphaFoldDB" id="A0A1V5SL36"/>
<dbReference type="InterPro" id="IPR002843">
    <property type="entry name" value="ATPase_V0-cplx_csu/dsu"/>
</dbReference>
<dbReference type="EMBL" id="MWBQ01000202">
    <property type="protein sequence ID" value="OQA54672.1"/>
    <property type="molecule type" value="Genomic_DNA"/>
</dbReference>
<gene>
    <name evidence="4" type="primary">ntpC</name>
    <name evidence="4" type="ORF">BWY41_01958</name>
</gene>
<dbReference type="Gene3D" id="1.20.1690.10">
    <property type="entry name" value="V-type ATP synthase subunit C domain"/>
    <property type="match status" value="2"/>
</dbReference>
<dbReference type="SUPFAM" id="SSF103486">
    <property type="entry name" value="V-type ATP synthase subunit C"/>
    <property type="match status" value="1"/>
</dbReference>
<protein>
    <submittedName>
        <fullName evidence="4">V-type sodium ATPase subunit C</fullName>
    </submittedName>
</protein>
<accession>A0A1V5SL36</accession>